<name>A0A3M0MDQ5_9RHOB</name>
<organism evidence="2 3">
    <name type="scientific">Paracoccus alkanivorans</name>
    <dbReference type="NCBI Taxonomy" id="2116655"/>
    <lineage>
        <taxon>Bacteria</taxon>
        <taxon>Pseudomonadati</taxon>
        <taxon>Pseudomonadota</taxon>
        <taxon>Alphaproteobacteria</taxon>
        <taxon>Rhodobacterales</taxon>
        <taxon>Paracoccaceae</taxon>
        <taxon>Paracoccus</taxon>
    </lineage>
</organism>
<feature type="domain" description="NAD(P)-binding" evidence="1">
    <location>
        <begin position="6"/>
        <end position="145"/>
    </location>
</feature>
<dbReference type="PANTHER" id="PTHR47129:SF1">
    <property type="entry name" value="NMRA-LIKE DOMAIN-CONTAINING PROTEIN"/>
    <property type="match status" value="1"/>
</dbReference>
<comment type="caution">
    <text evidence="2">The sequence shown here is derived from an EMBL/GenBank/DDBJ whole genome shotgun (WGS) entry which is preliminary data.</text>
</comment>
<accession>A0A3M0MDQ5</accession>
<reference evidence="2 3" key="1">
    <citation type="submission" date="2018-07" db="EMBL/GenBank/DDBJ databases">
        <authorList>
            <person name="Zhang Y."/>
            <person name="Wang L."/>
            <person name="Ma S."/>
        </authorList>
    </citation>
    <scope>NUCLEOTIDE SEQUENCE [LARGE SCALE GENOMIC DNA]</scope>
    <source>
        <strain evidence="2 3">4-2</strain>
    </source>
</reference>
<protein>
    <submittedName>
        <fullName evidence="2">NAD-dependent epimerase/dehydratase family protein</fullName>
    </submittedName>
</protein>
<keyword evidence="3" id="KW-1185">Reference proteome</keyword>
<dbReference type="AlphaFoldDB" id="A0A3M0MDQ5"/>
<dbReference type="RefSeq" id="WP_122113304.1">
    <property type="nucleotide sequence ID" value="NZ_QOKZ01000006.1"/>
</dbReference>
<dbReference type="EMBL" id="QOKZ01000006">
    <property type="protein sequence ID" value="RMC33750.1"/>
    <property type="molecule type" value="Genomic_DNA"/>
</dbReference>
<proteinExistence type="predicted"/>
<dbReference type="InterPro" id="IPR036291">
    <property type="entry name" value="NAD(P)-bd_dom_sf"/>
</dbReference>
<gene>
    <name evidence="2" type="ORF">C9E81_15720</name>
</gene>
<dbReference type="OrthoDB" id="7771794at2"/>
<dbReference type="Pfam" id="PF13460">
    <property type="entry name" value="NAD_binding_10"/>
    <property type="match status" value="1"/>
</dbReference>
<dbReference type="Gene3D" id="3.40.50.720">
    <property type="entry name" value="NAD(P)-binding Rossmann-like Domain"/>
    <property type="match status" value="1"/>
</dbReference>
<dbReference type="SUPFAM" id="SSF51735">
    <property type="entry name" value="NAD(P)-binding Rossmann-fold domains"/>
    <property type="match status" value="1"/>
</dbReference>
<dbReference type="Proteomes" id="UP000273516">
    <property type="component" value="Unassembled WGS sequence"/>
</dbReference>
<dbReference type="InterPro" id="IPR016040">
    <property type="entry name" value="NAD(P)-bd_dom"/>
</dbReference>
<evidence type="ECO:0000313" key="2">
    <source>
        <dbReference type="EMBL" id="RMC33750.1"/>
    </source>
</evidence>
<dbReference type="PANTHER" id="PTHR47129">
    <property type="entry name" value="QUINONE OXIDOREDUCTASE 2"/>
    <property type="match status" value="1"/>
</dbReference>
<evidence type="ECO:0000259" key="1">
    <source>
        <dbReference type="Pfam" id="PF13460"/>
    </source>
</evidence>
<sequence length="287" mass="30679">MLIVTGATGQLGRRIVEHLLQHVPAERIGVSVRNPDIAGDLAQAGVRVRQGDYDDPDSLRHAWEGAERVLLVSSNAAARGGDPLKQHKTAIDVACELNVGRVLYTSQVSCAPDSHFPPGRHHAATETMLAESGLPWTSMRHGFYAASAIAMNAKGFEVGTLTGPEDGKVAWATHDDLAAADAILLARGEAFDGPTPPLTGSEALDLADLARLATEVTGRATAREIVEEDALERGARENGMPEGAIAVMLGYFRAARAGEFDRIDPTLAHLLGRAPTRMREFLARVQR</sequence>
<dbReference type="Gene3D" id="3.90.25.10">
    <property type="entry name" value="UDP-galactose 4-epimerase, domain 1"/>
    <property type="match status" value="1"/>
</dbReference>
<dbReference type="InterPro" id="IPR052718">
    <property type="entry name" value="NmrA-type_oxidoreductase"/>
</dbReference>
<evidence type="ECO:0000313" key="3">
    <source>
        <dbReference type="Proteomes" id="UP000273516"/>
    </source>
</evidence>